<keyword evidence="6" id="KW-0548">Nucleotidyltransferase</keyword>
<protein>
    <recommendedName>
        <fullName evidence="1">diguanylate cyclase</fullName>
        <ecNumber evidence="1">2.7.7.65</ecNumber>
    </recommendedName>
</protein>
<dbReference type="SUPFAM" id="SSF55073">
    <property type="entry name" value="Nucleotide cyclase"/>
    <property type="match status" value="1"/>
</dbReference>
<evidence type="ECO:0000256" key="3">
    <source>
        <dbReference type="PROSITE-ProRule" id="PRU00169"/>
    </source>
</evidence>
<dbReference type="PROSITE" id="PS50887">
    <property type="entry name" value="GGDEF"/>
    <property type="match status" value="1"/>
</dbReference>
<comment type="caution">
    <text evidence="3">Lacks conserved residue(s) required for the propagation of feature annotation.</text>
</comment>
<dbReference type="GO" id="GO:0052621">
    <property type="term" value="F:diguanylate cyclase activity"/>
    <property type="evidence" value="ECO:0007669"/>
    <property type="project" value="UniProtKB-EC"/>
</dbReference>
<dbReference type="CDD" id="cd01949">
    <property type="entry name" value="GGDEF"/>
    <property type="match status" value="1"/>
</dbReference>
<dbReference type="InterPro" id="IPR050469">
    <property type="entry name" value="Diguanylate_Cyclase"/>
</dbReference>
<reference evidence="6" key="1">
    <citation type="submission" date="2022-07" db="EMBL/GenBank/DDBJ databases">
        <authorList>
            <person name="Otstavnykh N."/>
            <person name="Isaeva M."/>
            <person name="Bystritskaya E."/>
        </authorList>
    </citation>
    <scope>NUCLEOTIDE SEQUENCE</scope>
    <source>
        <strain evidence="6">10Alg 79</strain>
    </source>
</reference>
<accession>A0AAJ1U9C0</accession>
<feature type="domain" description="GGDEF" evidence="5">
    <location>
        <begin position="364"/>
        <end position="509"/>
    </location>
</feature>
<comment type="caution">
    <text evidence="6">The sequence shown here is derived from an EMBL/GenBank/DDBJ whole genome shotgun (WGS) entry which is preliminary data.</text>
</comment>
<dbReference type="InterPro" id="IPR000160">
    <property type="entry name" value="GGDEF_dom"/>
</dbReference>
<dbReference type="AlphaFoldDB" id="A0AAJ1U9C0"/>
<dbReference type="GO" id="GO:0000160">
    <property type="term" value="P:phosphorelay signal transduction system"/>
    <property type="evidence" value="ECO:0007669"/>
    <property type="project" value="InterPro"/>
</dbReference>
<dbReference type="GO" id="GO:0043709">
    <property type="term" value="P:cell adhesion involved in single-species biofilm formation"/>
    <property type="evidence" value="ECO:0007669"/>
    <property type="project" value="TreeGrafter"/>
</dbReference>
<dbReference type="SMART" id="SM00448">
    <property type="entry name" value="REC"/>
    <property type="match status" value="1"/>
</dbReference>
<feature type="domain" description="Response regulatory" evidence="4">
    <location>
        <begin position="4"/>
        <end position="120"/>
    </location>
</feature>
<evidence type="ECO:0000256" key="1">
    <source>
        <dbReference type="ARBA" id="ARBA00012528"/>
    </source>
</evidence>
<keyword evidence="7" id="KW-1185">Reference proteome</keyword>
<organism evidence="6 7">
    <name type="scientific">Rhodalgimonas zhirmunskyi</name>
    <dbReference type="NCBI Taxonomy" id="2964767"/>
    <lineage>
        <taxon>Bacteria</taxon>
        <taxon>Pseudomonadati</taxon>
        <taxon>Pseudomonadota</taxon>
        <taxon>Alphaproteobacteria</taxon>
        <taxon>Rhodobacterales</taxon>
        <taxon>Roseobacteraceae</taxon>
        <taxon>Rhodalgimonas</taxon>
    </lineage>
</organism>
<dbReference type="PANTHER" id="PTHR45138:SF9">
    <property type="entry name" value="DIGUANYLATE CYCLASE DGCM-RELATED"/>
    <property type="match status" value="1"/>
</dbReference>
<reference evidence="6" key="2">
    <citation type="submission" date="2023-04" db="EMBL/GenBank/DDBJ databases">
        <title>'Rhodoalgimonas zhirmunskyi' gen. nov., isolated from a red alga.</title>
        <authorList>
            <person name="Nedashkovskaya O.I."/>
            <person name="Otstavnykh N.Y."/>
            <person name="Bystritskaya E.P."/>
            <person name="Balabanova L.A."/>
            <person name="Isaeva M.P."/>
        </authorList>
    </citation>
    <scope>NUCLEOTIDE SEQUENCE</scope>
    <source>
        <strain evidence="6">10Alg 79</strain>
    </source>
</reference>
<dbReference type="Proteomes" id="UP001227162">
    <property type="component" value="Unassembled WGS sequence"/>
</dbReference>
<dbReference type="InterPro" id="IPR029787">
    <property type="entry name" value="Nucleotide_cyclase"/>
</dbReference>
<dbReference type="PROSITE" id="PS50110">
    <property type="entry name" value="RESPONSE_REGULATORY"/>
    <property type="match status" value="1"/>
</dbReference>
<evidence type="ECO:0000259" key="4">
    <source>
        <dbReference type="PROSITE" id="PS50110"/>
    </source>
</evidence>
<dbReference type="PANTHER" id="PTHR45138">
    <property type="entry name" value="REGULATORY COMPONENTS OF SENSORY TRANSDUCTION SYSTEM"/>
    <property type="match status" value="1"/>
</dbReference>
<dbReference type="SUPFAM" id="SSF52172">
    <property type="entry name" value="CheY-like"/>
    <property type="match status" value="2"/>
</dbReference>
<dbReference type="InterPro" id="IPR001789">
    <property type="entry name" value="Sig_transdc_resp-reg_receiver"/>
</dbReference>
<dbReference type="NCBIfam" id="TIGR00254">
    <property type="entry name" value="GGDEF"/>
    <property type="match status" value="1"/>
</dbReference>
<dbReference type="GO" id="GO:0005886">
    <property type="term" value="C:plasma membrane"/>
    <property type="evidence" value="ECO:0007669"/>
    <property type="project" value="TreeGrafter"/>
</dbReference>
<keyword evidence="6" id="KW-0808">Transferase</keyword>
<dbReference type="Gene3D" id="3.40.50.2300">
    <property type="match status" value="1"/>
</dbReference>
<dbReference type="EMBL" id="JANFFA010000005">
    <property type="protein sequence ID" value="MDQ2095701.1"/>
    <property type="molecule type" value="Genomic_DNA"/>
</dbReference>
<comment type="catalytic activity">
    <reaction evidence="2">
        <text>2 GTP = 3',3'-c-di-GMP + 2 diphosphate</text>
        <dbReference type="Rhea" id="RHEA:24898"/>
        <dbReference type="ChEBI" id="CHEBI:33019"/>
        <dbReference type="ChEBI" id="CHEBI:37565"/>
        <dbReference type="ChEBI" id="CHEBI:58805"/>
        <dbReference type="EC" id="2.7.7.65"/>
    </reaction>
</comment>
<proteinExistence type="predicted"/>
<dbReference type="InterPro" id="IPR011006">
    <property type="entry name" value="CheY-like_superfamily"/>
</dbReference>
<dbReference type="RefSeq" id="WP_317627322.1">
    <property type="nucleotide sequence ID" value="NZ_JANFFA010000005.1"/>
</dbReference>
<dbReference type="Pfam" id="PF00990">
    <property type="entry name" value="GGDEF"/>
    <property type="match status" value="1"/>
</dbReference>
<evidence type="ECO:0000259" key="5">
    <source>
        <dbReference type="PROSITE" id="PS50887"/>
    </source>
</evidence>
<name>A0AAJ1U9C0_9RHOB</name>
<dbReference type="Gene3D" id="3.30.70.270">
    <property type="match status" value="1"/>
</dbReference>
<dbReference type="Pfam" id="PF00072">
    <property type="entry name" value="Response_reg"/>
    <property type="match status" value="1"/>
</dbReference>
<evidence type="ECO:0000313" key="7">
    <source>
        <dbReference type="Proteomes" id="UP001227162"/>
    </source>
</evidence>
<evidence type="ECO:0000256" key="2">
    <source>
        <dbReference type="ARBA" id="ARBA00034247"/>
    </source>
</evidence>
<sequence>MPGKVLIIDDIATNRIVLKVKLAAACYQVAQASTAREGIHAARALEPDLILCSAQLPDMAPDAFLRALRTHACTASIPIVAITSHRDATRRLALLEGGADDVLVKPWEEHLLLARLRSLLRQNESALEGHLREDVTRALGMAEGRDAFDHPSRIALIAPTKEEALRWKDRLLDHMTGRIMTLSTKAVLSDMAPEAIPDAYVLFGDSAALRRRPETGPDRGPDNALHLLADLRARHETRNSAIIVVLSGENAQDRAADALDRGANDAIGQAVKPREIAVRLRRQIARKRRLDKLRADVASGLKAAVIDPLTGLYNRRYALPRLAAITSGAYSSETSPLPSARFLQNSQQTGKVPRNAPSKNKNRRDYAVMILDIDHFKLINDGFGHAAGDAVLERIGNVLREFAGPDDLAARIGGEEFLLALPDTTPQAARQKARQLCETIRETVFIAPGVKQPLQVTVSIGLALASDPHPRPHMAEPDWRGAQAMLERADQALYSAKSHGRNQVIVCTERSAA</sequence>
<evidence type="ECO:0000313" key="6">
    <source>
        <dbReference type="EMBL" id="MDQ2095701.1"/>
    </source>
</evidence>
<dbReference type="InterPro" id="IPR043128">
    <property type="entry name" value="Rev_trsase/Diguanyl_cyclase"/>
</dbReference>
<dbReference type="GO" id="GO:1902201">
    <property type="term" value="P:negative regulation of bacterial-type flagellum-dependent cell motility"/>
    <property type="evidence" value="ECO:0007669"/>
    <property type="project" value="TreeGrafter"/>
</dbReference>
<dbReference type="EC" id="2.7.7.65" evidence="1"/>
<dbReference type="SMART" id="SM00267">
    <property type="entry name" value="GGDEF"/>
    <property type="match status" value="1"/>
</dbReference>
<dbReference type="CDD" id="cd00156">
    <property type="entry name" value="REC"/>
    <property type="match status" value="1"/>
</dbReference>
<gene>
    <name evidence="6" type="ORF">NOI20_16405</name>
</gene>